<feature type="domain" description="HTH cro/C1-type" evidence="1">
    <location>
        <begin position="7"/>
        <end position="53"/>
    </location>
</feature>
<gene>
    <name evidence="2" type="ORF">IPP00_02995</name>
</gene>
<accession>A0A9D7T5R2</accession>
<reference evidence="2" key="1">
    <citation type="submission" date="2020-10" db="EMBL/GenBank/DDBJ databases">
        <title>Connecting structure to function with the recovery of over 1000 high-quality activated sludge metagenome-assembled genomes encoding full-length rRNA genes using long-read sequencing.</title>
        <authorList>
            <person name="Singleton C.M."/>
            <person name="Petriglieri F."/>
            <person name="Kristensen J.M."/>
            <person name="Kirkegaard R.H."/>
            <person name="Michaelsen T.Y."/>
            <person name="Andersen M.H."/>
            <person name="Karst S.M."/>
            <person name="Dueholm M.S."/>
            <person name="Nielsen P.H."/>
            <person name="Albertsen M."/>
        </authorList>
    </citation>
    <scope>NUCLEOTIDE SEQUENCE</scope>
    <source>
        <strain evidence="2">Ribe_18-Q3-R11-54_MAXAC.001</strain>
    </source>
</reference>
<dbReference type="Pfam" id="PF01381">
    <property type="entry name" value="HTH_3"/>
    <property type="match status" value="1"/>
</dbReference>
<dbReference type="SMART" id="SM00530">
    <property type="entry name" value="HTH_XRE"/>
    <property type="match status" value="1"/>
</dbReference>
<dbReference type="PROSITE" id="PS50943">
    <property type="entry name" value="HTH_CROC1"/>
    <property type="match status" value="1"/>
</dbReference>
<dbReference type="AlphaFoldDB" id="A0A9D7T5R2"/>
<evidence type="ECO:0000313" key="3">
    <source>
        <dbReference type="Proteomes" id="UP000886632"/>
    </source>
</evidence>
<protein>
    <submittedName>
        <fullName evidence="2">Helix-turn-helix transcriptional regulator</fullName>
    </submittedName>
</protein>
<organism evidence="2 3">
    <name type="scientific">Candidatus Phosphoribacter hodrii</name>
    <dbReference type="NCBI Taxonomy" id="2953743"/>
    <lineage>
        <taxon>Bacteria</taxon>
        <taxon>Bacillati</taxon>
        <taxon>Actinomycetota</taxon>
        <taxon>Actinomycetes</taxon>
        <taxon>Micrococcales</taxon>
        <taxon>Dermatophilaceae</taxon>
        <taxon>Candidatus Phosphoribacter</taxon>
    </lineage>
</organism>
<dbReference type="Proteomes" id="UP000886632">
    <property type="component" value="Unassembled WGS sequence"/>
</dbReference>
<proteinExistence type="predicted"/>
<dbReference type="CDD" id="cd00093">
    <property type="entry name" value="HTH_XRE"/>
    <property type="match status" value="1"/>
</dbReference>
<dbReference type="EMBL" id="JADKGK010000006">
    <property type="protein sequence ID" value="MBL0002991.1"/>
    <property type="molecule type" value="Genomic_DNA"/>
</dbReference>
<dbReference type="InterPro" id="IPR001387">
    <property type="entry name" value="Cro/C1-type_HTH"/>
</dbReference>
<comment type="caution">
    <text evidence="2">The sequence shown here is derived from an EMBL/GenBank/DDBJ whole genome shotgun (WGS) entry which is preliminary data.</text>
</comment>
<dbReference type="GO" id="GO:0003677">
    <property type="term" value="F:DNA binding"/>
    <property type="evidence" value="ECO:0007669"/>
    <property type="project" value="InterPro"/>
</dbReference>
<name>A0A9D7T5R2_9MICO</name>
<dbReference type="SUPFAM" id="SSF47413">
    <property type="entry name" value="lambda repressor-like DNA-binding domains"/>
    <property type="match status" value="1"/>
</dbReference>
<dbReference type="Gene3D" id="1.10.260.40">
    <property type="entry name" value="lambda repressor-like DNA-binding domains"/>
    <property type="match status" value="1"/>
</dbReference>
<evidence type="ECO:0000313" key="2">
    <source>
        <dbReference type="EMBL" id="MBL0002991.1"/>
    </source>
</evidence>
<sequence>MLRAGDGRSQDAIALASGLSQPTYSRVESGDRALRGAEAVRVADALGVRVGALLGAPEVEARAVCAARTSGDVSDMATMRAKLNAYLELAAYLDGQGIPAE</sequence>
<evidence type="ECO:0000259" key="1">
    <source>
        <dbReference type="PROSITE" id="PS50943"/>
    </source>
</evidence>
<dbReference type="InterPro" id="IPR010982">
    <property type="entry name" value="Lambda_DNA-bd_dom_sf"/>
</dbReference>